<feature type="compositionally biased region" description="Polar residues" evidence="1">
    <location>
        <begin position="266"/>
        <end position="281"/>
    </location>
</feature>
<protein>
    <submittedName>
        <fullName evidence="2">Uncharacterized protein</fullName>
    </submittedName>
</protein>
<name>K1QMD2_MAGGI</name>
<reference evidence="2" key="1">
    <citation type="journal article" date="2012" name="Nature">
        <title>The oyster genome reveals stress adaptation and complexity of shell formation.</title>
        <authorList>
            <person name="Zhang G."/>
            <person name="Fang X."/>
            <person name="Guo X."/>
            <person name="Li L."/>
            <person name="Luo R."/>
            <person name="Xu F."/>
            <person name="Yang P."/>
            <person name="Zhang L."/>
            <person name="Wang X."/>
            <person name="Qi H."/>
            <person name="Xiong Z."/>
            <person name="Que H."/>
            <person name="Xie Y."/>
            <person name="Holland P.W."/>
            <person name="Paps J."/>
            <person name="Zhu Y."/>
            <person name="Wu F."/>
            <person name="Chen Y."/>
            <person name="Wang J."/>
            <person name="Peng C."/>
            <person name="Meng J."/>
            <person name="Yang L."/>
            <person name="Liu J."/>
            <person name="Wen B."/>
            <person name="Zhang N."/>
            <person name="Huang Z."/>
            <person name="Zhu Q."/>
            <person name="Feng Y."/>
            <person name="Mount A."/>
            <person name="Hedgecock D."/>
            <person name="Xu Z."/>
            <person name="Liu Y."/>
            <person name="Domazet-Loso T."/>
            <person name="Du Y."/>
            <person name="Sun X."/>
            <person name="Zhang S."/>
            <person name="Liu B."/>
            <person name="Cheng P."/>
            <person name="Jiang X."/>
            <person name="Li J."/>
            <person name="Fan D."/>
            <person name="Wang W."/>
            <person name="Fu W."/>
            <person name="Wang T."/>
            <person name="Wang B."/>
            <person name="Zhang J."/>
            <person name="Peng Z."/>
            <person name="Li Y."/>
            <person name="Li N."/>
            <person name="Wang J."/>
            <person name="Chen M."/>
            <person name="He Y."/>
            <person name="Tan F."/>
            <person name="Song X."/>
            <person name="Zheng Q."/>
            <person name="Huang R."/>
            <person name="Yang H."/>
            <person name="Du X."/>
            <person name="Chen L."/>
            <person name="Yang M."/>
            <person name="Gaffney P.M."/>
            <person name="Wang S."/>
            <person name="Luo L."/>
            <person name="She Z."/>
            <person name="Ming Y."/>
            <person name="Huang W."/>
            <person name="Zhang S."/>
            <person name="Huang B."/>
            <person name="Zhang Y."/>
            <person name="Qu T."/>
            <person name="Ni P."/>
            <person name="Miao G."/>
            <person name="Wang J."/>
            <person name="Wang Q."/>
            <person name="Steinberg C.E."/>
            <person name="Wang H."/>
            <person name="Li N."/>
            <person name="Qian L."/>
            <person name="Zhang G."/>
            <person name="Li Y."/>
            <person name="Yang H."/>
            <person name="Liu X."/>
            <person name="Wang J."/>
            <person name="Yin Y."/>
            <person name="Wang J."/>
        </authorList>
    </citation>
    <scope>NUCLEOTIDE SEQUENCE [LARGE SCALE GENOMIC DNA]</scope>
    <source>
        <strain evidence="2">05x7-T-G4-1.051#20</strain>
    </source>
</reference>
<evidence type="ECO:0000256" key="1">
    <source>
        <dbReference type="SAM" id="MobiDB-lite"/>
    </source>
</evidence>
<gene>
    <name evidence="2" type="ORF">CGI_10026232</name>
</gene>
<feature type="compositionally biased region" description="Polar residues" evidence="1">
    <location>
        <begin position="187"/>
        <end position="202"/>
    </location>
</feature>
<sequence>MFVSFVLTTIRPMKKMAIQPIYAYKFTSTSHVRVRGPHDTTIEFTGKGDTTRVQVSDFSGVSEFETTVPVTERAILYKSDNASEQMMFFLGDSLEDYPSESYVYGETDWQVGITRNIDGQFTTYSCTSTRDETSGNDRRYINYDFKIQLEQNGAILSSAMDYVDFANNVATAVSPQKALTPTEAELNGTSHLNEQAKSTYSNRADCPFMRLPINANEKPSPSETIRPNSQYSSSRSDKNDSAVNKGKNATNQHTHSDKKTMEDHSGQYNSTPDSRSLSSAVRTRESTNKNTEIPGDHSDRSDFVHANNVTRDTRTPYADVASPNTVTLKSTNGAAMSQTINISNDRPKNASEPKRLYFPRKGQVSDLKQAPASLTLTNNTTGATEDADIFEGVTRRRNARFYISGISPRSTQLGMINFLKDRGISVLFKPKREGARRNAKINVSLKDAFTIESENFWPKGISCRPWLSNKQWQDRIARSDDAESDDEDQDPQNRDVD</sequence>
<proteinExistence type="predicted"/>
<feature type="compositionally biased region" description="Basic and acidic residues" evidence="1">
    <location>
        <begin position="294"/>
        <end position="303"/>
    </location>
</feature>
<dbReference type="AlphaFoldDB" id="K1QMD2"/>
<evidence type="ECO:0000313" key="2">
    <source>
        <dbReference type="EMBL" id="EKC32244.1"/>
    </source>
</evidence>
<feature type="region of interest" description="Disordered" evidence="1">
    <location>
        <begin position="474"/>
        <end position="497"/>
    </location>
</feature>
<accession>K1QMD2</accession>
<dbReference type="InParanoid" id="K1QMD2"/>
<feature type="compositionally biased region" description="Polar residues" evidence="1">
    <location>
        <begin position="217"/>
        <end position="234"/>
    </location>
</feature>
<dbReference type="HOGENOM" id="CLU_548909_0_0_1"/>
<organism evidence="2">
    <name type="scientific">Magallana gigas</name>
    <name type="common">Pacific oyster</name>
    <name type="synonym">Crassostrea gigas</name>
    <dbReference type="NCBI Taxonomy" id="29159"/>
    <lineage>
        <taxon>Eukaryota</taxon>
        <taxon>Metazoa</taxon>
        <taxon>Spiralia</taxon>
        <taxon>Lophotrochozoa</taxon>
        <taxon>Mollusca</taxon>
        <taxon>Bivalvia</taxon>
        <taxon>Autobranchia</taxon>
        <taxon>Pteriomorphia</taxon>
        <taxon>Ostreida</taxon>
        <taxon>Ostreoidea</taxon>
        <taxon>Ostreidae</taxon>
        <taxon>Magallana</taxon>
    </lineage>
</organism>
<dbReference type="EMBL" id="JH818863">
    <property type="protein sequence ID" value="EKC32244.1"/>
    <property type="molecule type" value="Genomic_DNA"/>
</dbReference>
<feature type="compositionally biased region" description="Polar residues" evidence="1">
    <location>
        <begin position="322"/>
        <end position="332"/>
    </location>
</feature>
<feature type="compositionally biased region" description="Basic and acidic residues" evidence="1">
    <location>
        <begin position="254"/>
        <end position="265"/>
    </location>
</feature>
<feature type="region of interest" description="Disordered" evidence="1">
    <location>
        <begin position="181"/>
        <end position="332"/>
    </location>
</feature>